<organism evidence="2">
    <name type="scientific">Candidatus Kentrum sp. LFY</name>
    <dbReference type="NCBI Taxonomy" id="2126342"/>
    <lineage>
        <taxon>Bacteria</taxon>
        <taxon>Pseudomonadati</taxon>
        <taxon>Pseudomonadota</taxon>
        <taxon>Gammaproteobacteria</taxon>
        <taxon>Candidatus Kentrum</taxon>
    </lineage>
</organism>
<accession>A0A450WVH6</accession>
<reference evidence="2" key="1">
    <citation type="submission" date="2019-02" db="EMBL/GenBank/DDBJ databases">
        <authorList>
            <person name="Gruber-Vodicka R. H."/>
            <person name="Seah K. B. B."/>
        </authorList>
    </citation>
    <scope>NUCLEOTIDE SEQUENCE</scope>
    <source>
        <strain evidence="2">BECK_BY7</strain>
    </source>
</reference>
<sequence length="121" mass="12965">MAARNSARVRGLKWTVLVRAIDQPRRRLRMPGSAIALAANVDFPYAAILSYPAITKKSNKSSTKEGSARGLLPTPGAPSRRKIPGEAKAEVVIGDIGIKPESKGRPEIGRDIEPRPAANDV</sequence>
<dbReference type="AlphaFoldDB" id="A0A450WVH6"/>
<evidence type="ECO:0000256" key="1">
    <source>
        <dbReference type="SAM" id="MobiDB-lite"/>
    </source>
</evidence>
<feature type="region of interest" description="Disordered" evidence="1">
    <location>
        <begin position="99"/>
        <end position="121"/>
    </location>
</feature>
<feature type="compositionally biased region" description="Basic and acidic residues" evidence="1">
    <location>
        <begin position="99"/>
        <end position="114"/>
    </location>
</feature>
<proteinExistence type="predicted"/>
<feature type="region of interest" description="Disordered" evidence="1">
    <location>
        <begin position="56"/>
        <end position="85"/>
    </location>
</feature>
<dbReference type="EMBL" id="CAADFN010000082">
    <property type="protein sequence ID" value="VFK20968.1"/>
    <property type="molecule type" value="Genomic_DNA"/>
</dbReference>
<gene>
    <name evidence="2" type="ORF">BECKLFY1418C_GA0070996_10824</name>
</gene>
<protein>
    <submittedName>
        <fullName evidence="2">Uncharacterized protein</fullName>
    </submittedName>
</protein>
<evidence type="ECO:0000313" key="2">
    <source>
        <dbReference type="EMBL" id="VFK20968.1"/>
    </source>
</evidence>
<name>A0A450WVH6_9GAMM</name>